<name>A0ABQ9JZI2_9CUCU</name>
<comment type="caution">
    <text evidence="3">The sequence shown here is derived from an EMBL/GenBank/DDBJ whole genome shotgun (WGS) entry which is preliminary data.</text>
</comment>
<evidence type="ECO:0000313" key="4">
    <source>
        <dbReference type="Proteomes" id="UP001162164"/>
    </source>
</evidence>
<evidence type="ECO:0000313" key="3">
    <source>
        <dbReference type="EMBL" id="KAJ8983755.1"/>
    </source>
</evidence>
<keyword evidence="1" id="KW-0175">Coiled coil</keyword>
<accession>A0ABQ9JZI2</accession>
<dbReference type="Proteomes" id="UP001162164">
    <property type="component" value="Unassembled WGS sequence"/>
</dbReference>
<dbReference type="EMBL" id="JAPWTJ010000063">
    <property type="protein sequence ID" value="KAJ8983755.1"/>
    <property type="molecule type" value="Genomic_DNA"/>
</dbReference>
<protein>
    <submittedName>
        <fullName evidence="3">Uncharacterized protein</fullName>
    </submittedName>
</protein>
<feature type="compositionally biased region" description="Basic and acidic residues" evidence="2">
    <location>
        <begin position="290"/>
        <end position="301"/>
    </location>
</feature>
<proteinExistence type="predicted"/>
<feature type="region of interest" description="Disordered" evidence="2">
    <location>
        <begin position="282"/>
        <end position="301"/>
    </location>
</feature>
<feature type="coiled-coil region" evidence="1">
    <location>
        <begin position="15"/>
        <end position="83"/>
    </location>
</feature>
<evidence type="ECO:0000256" key="2">
    <source>
        <dbReference type="SAM" id="MobiDB-lite"/>
    </source>
</evidence>
<keyword evidence="4" id="KW-1185">Reference proteome</keyword>
<reference evidence="3" key="1">
    <citation type="journal article" date="2023" name="Insect Mol. Biol.">
        <title>Genome sequencing provides insights into the evolution of gene families encoding plant cell wall-degrading enzymes in longhorned beetles.</title>
        <authorList>
            <person name="Shin N.R."/>
            <person name="Okamura Y."/>
            <person name="Kirsch R."/>
            <person name="Pauchet Y."/>
        </authorList>
    </citation>
    <scope>NUCLEOTIDE SEQUENCE</scope>
    <source>
        <strain evidence="3">MMC_N1</strain>
    </source>
</reference>
<evidence type="ECO:0000256" key="1">
    <source>
        <dbReference type="SAM" id="Coils"/>
    </source>
</evidence>
<gene>
    <name evidence="3" type="ORF">NQ317_017858</name>
</gene>
<organism evidence="3 4">
    <name type="scientific">Molorchus minor</name>
    <dbReference type="NCBI Taxonomy" id="1323400"/>
    <lineage>
        <taxon>Eukaryota</taxon>
        <taxon>Metazoa</taxon>
        <taxon>Ecdysozoa</taxon>
        <taxon>Arthropoda</taxon>
        <taxon>Hexapoda</taxon>
        <taxon>Insecta</taxon>
        <taxon>Pterygota</taxon>
        <taxon>Neoptera</taxon>
        <taxon>Endopterygota</taxon>
        <taxon>Coleoptera</taxon>
        <taxon>Polyphaga</taxon>
        <taxon>Cucujiformia</taxon>
        <taxon>Chrysomeloidea</taxon>
        <taxon>Cerambycidae</taxon>
        <taxon>Lamiinae</taxon>
        <taxon>Monochamini</taxon>
        <taxon>Molorchus</taxon>
    </lineage>
</organism>
<sequence>MEESLGAQYAIQIAVHTLRDRCKSLQHRIAVLEEENMNLRIGYSRKEDKEHSLSELDKLKEHITQLSEQKQQLQNKIKMVSNENQDLWSKLGKLTVVNKNLGDRLNKINDTVSQHAQPLQPHTALIRSKTFTQVEPQTRFLQMNLELNQTISLELEDVSLKLTDSFSKQKMELDKICSDIDEIQYSDIITENCSFCYDEKLEEDMVEDIKYLLDTLELLQEEVLKQRNIIQRNIKNLNKMKEENVCKICEKRKDGILDRSTSTTDIPKLGIDKCTEALNFDDDDMSSSDKISEAEKNMSDM</sequence>